<dbReference type="EMBL" id="CM035412">
    <property type="protein sequence ID" value="KAH7434056.1"/>
    <property type="molecule type" value="Genomic_DNA"/>
</dbReference>
<accession>A0A8T2UJM7</accession>
<comment type="caution">
    <text evidence="2">The sequence shown here is derived from an EMBL/GenBank/DDBJ whole genome shotgun (WGS) entry which is preliminary data.</text>
</comment>
<dbReference type="Proteomes" id="UP000825935">
    <property type="component" value="Chromosome 7"/>
</dbReference>
<keyword evidence="1" id="KW-0472">Membrane</keyword>
<dbReference type="AlphaFoldDB" id="A0A8T2UJM7"/>
<proteinExistence type="predicted"/>
<feature type="transmembrane region" description="Helical" evidence="1">
    <location>
        <begin position="44"/>
        <end position="68"/>
    </location>
</feature>
<keyword evidence="1" id="KW-1133">Transmembrane helix</keyword>
<name>A0A8T2UJM7_CERRI</name>
<sequence length="116" mass="12364">MDRIQRARRIDSRVMSLAEMSTQAFLHTALDQQIPLASGLSMSLGFFGTVGGLGSLGSLGSLGLAIVGPTSLDRNMGVLQIFSLKDPNALLSNLLTSLVRVQISLSIARTKTKLYS</sequence>
<keyword evidence="1" id="KW-0812">Transmembrane</keyword>
<protein>
    <submittedName>
        <fullName evidence="2">Uncharacterized protein</fullName>
    </submittedName>
</protein>
<evidence type="ECO:0000313" key="2">
    <source>
        <dbReference type="EMBL" id="KAH7434056.1"/>
    </source>
</evidence>
<evidence type="ECO:0000256" key="1">
    <source>
        <dbReference type="SAM" id="Phobius"/>
    </source>
</evidence>
<keyword evidence="3" id="KW-1185">Reference proteome</keyword>
<reference evidence="2" key="1">
    <citation type="submission" date="2021-08" db="EMBL/GenBank/DDBJ databases">
        <title>WGS assembly of Ceratopteris richardii.</title>
        <authorList>
            <person name="Marchant D.B."/>
            <person name="Chen G."/>
            <person name="Jenkins J."/>
            <person name="Shu S."/>
            <person name="Leebens-Mack J."/>
            <person name="Grimwood J."/>
            <person name="Schmutz J."/>
            <person name="Soltis P."/>
            <person name="Soltis D."/>
            <person name="Chen Z.-H."/>
        </authorList>
    </citation>
    <scope>NUCLEOTIDE SEQUENCE</scope>
    <source>
        <strain evidence="2">Whitten #5841</strain>
        <tissue evidence="2">Leaf</tissue>
    </source>
</reference>
<organism evidence="2 3">
    <name type="scientific">Ceratopteris richardii</name>
    <name type="common">Triangle waterfern</name>
    <dbReference type="NCBI Taxonomy" id="49495"/>
    <lineage>
        <taxon>Eukaryota</taxon>
        <taxon>Viridiplantae</taxon>
        <taxon>Streptophyta</taxon>
        <taxon>Embryophyta</taxon>
        <taxon>Tracheophyta</taxon>
        <taxon>Polypodiopsida</taxon>
        <taxon>Polypodiidae</taxon>
        <taxon>Polypodiales</taxon>
        <taxon>Pteridineae</taxon>
        <taxon>Pteridaceae</taxon>
        <taxon>Parkerioideae</taxon>
        <taxon>Ceratopteris</taxon>
    </lineage>
</organism>
<evidence type="ECO:0000313" key="3">
    <source>
        <dbReference type="Proteomes" id="UP000825935"/>
    </source>
</evidence>
<gene>
    <name evidence="2" type="ORF">KP509_07G098800</name>
</gene>